<name>A0ABT8YEL7_9SPHN</name>
<evidence type="ECO:0000313" key="2">
    <source>
        <dbReference type="Proteomes" id="UP001169764"/>
    </source>
</evidence>
<dbReference type="RefSeq" id="WP_303546689.1">
    <property type="nucleotide sequence ID" value="NZ_JAUOTP010000012.1"/>
</dbReference>
<gene>
    <name evidence="1" type="ORF">Q4F19_20730</name>
</gene>
<proteinExistence type="predicted"/>
<protein>
    <submittedName>
        <fullName evidence="1">Uncharacterized protein</fullName>
    </submittedName>
</protein>
<reference evidence="1" key="1">
    <citation type="submission" date="2023-07" db="EMBL/GenBank/DDBJ databases">
        <authorList>
            <person name="Kim M."/>
        </authorList>
    </citation>
    <scope>NUCLEOTIDE SEQUENCE</scope>
    <source>
        <strain evidence="1">BIUV-7</strain>
    </source>
</reference>
<comment type="caution">
    <text evidence="1">The sequence shown here is derived from an EMBL/GenBank/DDBJ whole genome shotgun (WGS) entry which is preliminary data.</text>
</comment>
<accession>A0ABT8YEL7</accession>
<dbReference type="Proteomes" id="UP001169764">
    <property type="component" value="Unassembled WGS sequence"/>
</dbReference>
<organism evidence="1 2">
    <name type="scientific">Sphingomonas natans</name>
    <dbReference type="NCBI Taxonomy" id="3063330"/>
    <lineage>
        <taxon>Bacteria</taxon>
        <taxon>Pseudomonadati</taxon>
        <taxon>Pseudomonadota</taxon>
        <taxon>Alphaproteobacteria</taxon>
        <taxon>Sphingomonadales</taxon>
        <taxon>Sphingomonadaceae</taxon>
        <taxon>Sphingomonas</taxon>
    </lineage>
</organism>
<dbReference type="EMBL" id="JAUOTP010000012">
    <property type="protein sequence ID" value="MDO6416821.1"/>
    <property type="molecule type" value="Genomic_DNA"/>
</dbReference>
<keyword evidence="2" id="KW-1185">Reference proteome</keyword>
<sequence>MKMFPPIAPQPEPDIRLIDNTFAPEILATGMSGLSLMNGVVTITFESLHCDHSKSPPPMERVVVARLTTPVAAAQALLVGLHQFLGQHGLSPLTQPTETCQ</sequence>
<evidence type="ECO:0000313" key="1">
    <source>
        <dbReference type="EMBL" id="MDO6416821.1"/>
    </source>
</evidence>